<dbReference type="InterPro" id="IPR005263">
    <property type="entry name" value="DapA"/>
</dbReference>
<dbReference type="Gene3D" id="3.20.20.70">
    <property type="entry name" value="Aldolase class I"/>
    <property type="match status" value="1"/>
</dbReference>
<dbReference type="EMBL" id="CP001098">
    <property type="protein sequence ID" value="ACL69625.1"/>
    <property type="molecule type" value="Genomic_DNA"/>
</dbReference>
<name>B8CWF6_HALOH</name>
<keyword evidence="10 12" id="KW-0704">Schiff base</keyword>
<feature type="binding site" evidence="12 15">
    <location>
        <position position="206"/>
    </location>
    <ligand>
        <name>pyruvate</name>
        <dbReference type="ChEBI" id="CHEBI:15361"/>
    </ligand>
</feature>
<dbReference type="HOGENOM" id="CLU_049343_7_1_9"/>
<evidence type="ECO:0000256" key="13">
    <source>
        <dbReference type="PIRNR" id="PIRNR001365"/>
    </source>
</evidence>
<keyword evidence="8 12" id="KW-0457">Lysine biosynthesis</keyword>
<dbReference type="UniPathway" id="UPA00034">
    <property type="reaction ID" value="UER00017"/>
</dbReference>
<dbReference type="PANTHER" id="PTHR12128:SF66">
    <property type="entry name" value="4-HYDROXY-2-OXOGLUTARATE ALDOLASE, MITOCHONDRIAL"/>
    <property type="match status" value="1"/>
</dbReference>
<proteinExistence type="inferred from homology"/>
<feature type="active site" description="Schiff-base intermediate with substrate" evidence="12 14">
    <location>
        <position position="164"/>
    </location>
</feature>
<keyword evidence="17" id="KW-1185">Reference proteome</keyword>
<dbReference type="KEGG" id="hor:Hore_08690"/>
<dbReference type="STRING" id="373903.Hore_08690"/>
<keyword evidence="6 12" id="KW-0028">Amino-acid biosynthesis</keyword>
<dbReference type="EC" id="4.3.3.7" evidence="4 12"/>
<dbReference type="NCBIfam" id="TIGR00674">
    <property type="entry name" value="dapA"/>
    <property type="match status" value="1"/>
</dbReference>
<protein>
    <recommendedName>
        <fullName evidence="4 12">4-hydroxy-tetrahydrodipicolinate synthase</fullName>
        <shortName evidence="12">HTPA synthase</shortName>
        <ecNumber evidence="4 12">4.3.3.7</ecNumber>
    </recommendedName>
</protein>
<dbReference type="SUPFAM" id="SSF51569">
    <property type="entry name" value="Aldolase"/>
    <property type="match status" value="1"/>
</dbReference>
<gene>
    <name evidence="12" type="primary">dapA</name>
    <name evidence="16" type="ordered locus">Hore_08690</name>
</gene>
<reference evidence="16 17" key="1">
    <citation type="journal article" date="2009" name="PLoS ONE">
        <title>Genome analysis of the anaerobic thermohalophilic bacterium Halothermothrix orenii.</title>
        <authorList>
            <person name="Mavromatis K."/>
            <person name="Ivanova N."/>
            <person name="Anderson I."/>
            <person name="Lykidis A."/>
            <person name="Hooper S.D."/>
            <person name="Sun H."/>
            <person name="Kunin V."/>
            <person name="Lapidus A."/>
            <person name="Hugenholtz P."/>
            <person name="Patel B."/>
            <person name="Kyrpides N.C."/>
        </authorList>
    </citation>
    <scope>NUCLEOTIDE SEQUENCE [LARGE SCALE GENOMIC DNA]</scope>
    <source>
        <strain evidence="17">H 168 / OCM 544 / DSM 9562</strain>
    </source>
</reference>
<dbReference type="HAMAP" id="MF_00418">
    <property type="entry name" value="DapA"/>
    <property type="match status" value="1"/>
</dbReference>
<keyword evidence="5 12" id="KW-0963">Cytoplasm</keyword>
<dbReference type="InterPro" id="IPR013785">
    <property type="entry name" value="Aldolase_TIM"/>
</dbReference>
<comment type="catalytic activity">
    <reaction evidence="11 12">
        <text>L-aspartate 4-semialdehyde + pyruvate = (2S,4S)-4-hydroxy-2,3,4,5-tetrahydrodipicolinate + H2O + H(+)</text>
        <dbReference type="Rhea" id="RHEA:34171"/>
        <dbReference type="ChEBI" id="CHEBI:15361"/>
        <dbReference type="ChEBI" id="CHEBI:15377"/>
        <dbReference type="ChEBI" id="CHEBI:15378"/>
        <dbReference type="ChEBI" id="CHEBI:67139"/>
        <dbReference type="ChEBI" id="CHEBI:537519"/>
        <dbReference type="EC" id="4.3.3.7"/>
    </reaction>
</comment>
<dbReference type="InterPro" id="IPR002220">
    <property type="entry name" value="DapA-like"/>
</dbReference>
<evidence type="ECO:0000256" key="3">
    <source>
        <dbReference type="ARBA" id="ARBA00007592"/>
    </source>
</evidence>
<evidence type="ECO:0000256" key="4">
    <source>
        <dbReference type="ARBA" id="ARBA00012086"/>
    </source>
</evidence>
<evidence type="ECO:0000256" key="10">
    <source>
        <dbReference type="ARBA" id="ARBA00023270"/>
    </source>
</evidence>
<evidence type="ECO:0000256" key="8">
    <source>
        <dbReference type="ARBA" id="ARBA00023154"/>
    </source>
</evidence>
<evidence type="ECO:0000256" key="6">
    <source>
        <dbReference type="ARBA" id="ARBA00022605"/>
    </source>
</evidence>
<comment type="pathway">
    <text evidence="2 12">Amino-acid biosynthesis; L-lysine biosynthesis via DAP pathway; (S)-tetrahydrodipicolinate from L-aspartate: step 3/4.</text>
</comment>
<organism evidence="16 17">
    <name type="scientific">Halothermothrix orenii (strain H 168 / OCM 544 / DSM 9562)</name>
    <dbReference type="NCBI Taxonomy" id="373903"/>
    <lineage>
        <taxon>Bacteria</taxon>
        <taxon>Bacillati</taxon>
        <taxon>Bacillota</taxon>
        <taxon>Clostridia</taxon>
        <taxon>Halanaerobiales</taxon>
        <taxon>Halothermotrichaceae</taxon>
        <taxon>Halothermothrix</taxon>
    </lineage>
</organism>
<dbReference type="RefSeq" id="WP_012635812.1">
    <property type="nucleotide sequence ID" value="NC_011899.1"/>
</dbReference>
<feature type="site" description="Part of a proton relay during catalysis" evidence="12">
    <location>
        <position position="47"/>
    </location>
</feature>
<dbReference type="PIRSF" id="PIRSF001365">
    <property type="entry name" value="DHDPS"/>
    <property type="match status" value="1"/>
</dbReference>
<evidence type="ECO:0000256" key="5">
    <source>
        <dbReference type="ARBA" id="ARBA00022490"/>
    </source>
</evidence>
<dbReference type="PROSITE" id="PS00666">
    <property type="entry name" value="DHDPS_2"/>
    <property type="match status" value="1"/>
</dbReference>
<dbReference type="eggNOG" id="COG0329">
    <property type="taxonomic scope" value="Bacteria"/>
</dbReference>
<accession>B8CWF6</accession>
<dbReference type="AlphaFoldDB" id="B8CWF6"/>
<dbReference type="GO" id="GO:0005829">
    <property type="term" value="C:cytosol"/>
    <property type="evidence" value="ECO:0007669"/>
    <property type="project" value="TreeGrafter"/>
</dbReference>
<feature type="site" description="Part of a proton relay during catalysis" evidence="12">
    <location>
        <position position="110"/>
    </location>
</feature>
<evidence type="ECO:0000256" key="11">
    <source>
        <dbReference type="ARBA" id="ARBA00047836"/>
    </source>
</evidence>
<keyword evidence="9 12" id="KW-0456">Lyase</keyword>
<dbReference type="GO" id="GO:0009089">
    <property type="term" value="P:lysine biosynthetic process via diaminopimelate"/>
    <property type="evidence" value="ECO:0007669"/>
    <property type="project" value="UniProtKB-UniRule"/>
</dbReference>
<dbReference type="Proteomes" id="UP000000719">
    <property type="component" value="Chromosome"/>
</dbReference>
<dbReference type="CDD" id="cd00950">
    <property type="entry name" value="DHDPS"/>
    <property type="match status" value="1"/>
</dbReference>
<keyword evidence="7 12" id="KW-0220">Diaminopimelate biosynthesis</keyword>
<comment type="subcellular location">
    <subcellularLocation>
        <location evidence="12">Cytoplasm</location>
    </subcellularLocation>
</comment>
<evidence type="ECO:0000256" key="14">
    <source>
        <dbReference type="PIRSR" id="PIRSR001365-1"/>
    </source>
</evidence>
<feature type="binding site" evidence="12 15">
    <location>
        <position position="48"/>
    </location>
    <ligand>
        <name>pyruvate</name>
        <dbReference type="ChEBI" id="CHEBI:15361"/>
    </ligand>
</feature>
<evidence type="ECO:0000313" key="16">
    <source>
        <dbReference type="EMBL" id="ACL69625.1"/>
    </source>
</evidence>
<dbReference type="Pfam" id="PF00701">
    <property type="entry name" value="DHDPS"/>
    <property type="match status" value="1"/>
</dbReference>
<comment type="subunit">
    <text evidence="12">Homotetramer; dimer of dimers.</text>
</comment>
<comment type="function">
    <text evidence="1 12">Catalyzes the condensation of (S)-aspartate-beta-semialdehyde [(S)-ASA] and pyruvate to 4-hydroxy-tetrahydrodipicolinate (HTPA).</text>
</comment>
<comment type="similarity">
    <text evidence="3 12 13">Belongs to the DapA family.</text>
</comment>
<sequence>MAKDFGEVLTAMVTPLDAGNAVDYSQARRLASYLIENGSDGLVVLGTTGETPTLTKTEKIRLLEEIVDEVGGRASIVAGTGSYSTEESIELTVKAEDIGVDGVMLVVPYYNKPPQDGLYNHFKLIAEKTSLPVMLYNVPGRTSRNIEPGTVKKLAQVDNIVAIKEASGNLEQVSTLARILPDDFYIYSGDDTLTLPVLSVGGHGVVSVASHLVGNKIKEMIRDFKDGRINKAIQLNKELGPIFSAMFLTTNPIPVKAALNMAGHRVGSLRPPLMELSHSQQEQLRQILEEYKLI</sequence>
<evidence type="ECO:0000256" key="2">
    <source>
        <dbReference type="ARBA" id="ARBA00005120"/>
    </source>
</evidence>
<evidence type="ECO:0000313" key="17">
    <source>
        <dbReference type="Proteomes" id="UP000000719"/>
    </source>
</evidence>
<evidence type="ECO:0000256" key="12">
    <source>
        <dbReference type="HAMAP-Rule" id="MF_00418"/>
    </source>
</evidence>
<comment type="caution">
    <text evidence="12">Was originally thought to be a dihydrodipicolinate synthase (DHDPS), catalyzing the condensation of (S)-aspartate-beta-semialdehyde [(S)-ASA] and pyruvate to dihydrodipicolinate (DHDP). However, it was shown in E.coli that the product of the enzymatic reaction is not dihydrodipicolinate but in fact (4S)-4-hydroxy-2,3,4,5-tetrahydro-(2S)-dipicolinic acid (HTPA), and that the consecutive dehydration reaction leading to DHDP is not spontaneous but catalyzed by DapB.</text>
</comment>
<feature type="active site" description="Proton donor/acceptor" evidence="12 14">
    <location>
        <position position="136"/>
    </location>
</feature>
<evidence type="ECO:0000256" key="7">
    <source>
        <dbReference type="ARBA" id="ARBA00022915"/>
    </source>
</evidence>
<dbReference type="GO" id="GO:0008840">
    <property type="term" value="F:4-hydroxy-tetrahydrodipicolinate synthase activity"/>
    <property type="evidence" value="ECO:0007669"/>
    <property type="project" value="UniProtKB-UniRule"/>
</dbReference>
<dbReference type="OrthoDB" id="9782828at2"/>
<dbReference type="PRINTS" id="PR00146">
    <property type="entry name" value="DHPICSNTHASE"/>
</dbReference>
<dbReference type="SMART" id="SM01130">
    <property type="entry name" value="DHDPS"/>
    <property type="match status" value="1"/>
</dbReference>
<dbReference type="PANTHER" id="PTHR12128">
    <property type="entry name" value="DIHYDRODIPICOLINATE SYNTHASE"/>
    <property type="match status" value="1"/>
</dbReference>
<evidence type="ECO:0000256" key="9">
    <source>
        <dbReference type="ARBA" id="ARBA00023239"/>
    </source>
</evidence>
<evidence type="ECO:0000256" key="15">
    <source>
        <dbReference type="PIRSR" id="PIRSR001365-2"/>
    </source>
</evidence>
<dbReference type="GO" id="GO:0019877">
    <property type="term" value="P:diaminopimelate biosynthetic process"/>
    <property type="evidence" value="ECO:0007669"/>
    <property type="project" value="UniProtKB-UniRule"/>
</dbReference>
<dbReference type="InterPro" id="IPR020625">
    <property type="entry name" value="Schiff_base-form_aldolases_AS"/>
</dbReference>
<evidence type="ECO:0000256" key="1">
    <source>
        <dbReference type="ARBA" id="ARBA00003294"/>
    </source>
</evidence>